<dbReference type="Proteomes" id="UP000322000">
    <property type="component" value="Chromosome 8"/>
</dbReference>
<protein>
    <submittedName>
        <fullName evidence="2">Uncharacterized protein LOC113496684</fullName>
    </submittedName>
</protein>
<dbReference type="GO" id="GO:0007007">
    <property type="term" value="P:inner mitochondrial membrane organization"/>
    <property type="evidence" value="ECO:0007669"/>
    <property type="project" value="TreeGrafter"/>
</dbReference>
<accession>A0A7E5VTX1</accession>
<evidence type="ECO:0000313" key="1">
    <source>
        <dbReference type="Proteomes" id="UP000322000"/>
    </source>
</evidence>
<dbReference type="KEGG" id="tnl:113496684"/>
<dbReference type="PANTHER" id="PTHR21588">
    <property type="entry name" value="COILED-COIL-HELIX-COILED-COIL-HELIX DOMAIN CONTAINING 6"/>
    <property type="match status" value="1"/>
</dbReference>
<dbReference type="GeneID" id="113496684"/>
<reference evidence="2" key="1">
    <citation type="submission" date="2025-08" db="UniProtKB">
        <authorList>
            <consortium name="RefSeq"/>
        </authorList>
    </citation>
    <scope>IDENTIFICATION</scope>
</reference>
<dbReference type="FunCoup" id="A0A7E5VTX1">
    <property type="interactions" value="177"/>
</dbReference>
<dbReference type="AlphaFoldDB" id="A0A7E5VTX1"/>
<evidence type="ECO:0000313" key="2">
    <source>
        <dbReference type="RefSeq" id="XP_026731788.1"/>
    </source>
</evidence>
<dbReference type="OrthoDB" id="70030at2759"/>
<organism evidence="1 2">
    <name type="scientific">Trichoplusia ni</name>
    <name type="common">Cabbage looper</name>
    <dbReference type="NCBI Taxonomy" id="7111"/>
    <lineage>
        <taxon>Eukaryota</taxon>
        <taxon>Metazoa</taxon>
        <taxon>Ecdysozoa</taxon>
        <taxon>Arthropoda</taxon>
        <taxon>Hexapoda</taxon>
        <taxon>Insecta</taxon>
        <taxon>Pterygota</taxon>
        <taxon>Neoptera</taxon>
        <taxon>Endopterygota</taxon>
        <taxon>Lepidoptera</taxon>
        <taxon>Glossata</taxon>
        <taxon>Ditrysia</taxon>
        <taxon>Noctuoidea</taxon>
        <taxon>Noctuidae</taxon>
        <taxon>Plusiinae</taxon>
        <taxon>Trichoplusia</taxon>
    </lineage>
</organism>
<keyword evidence="1" id="KW-1185">Reference proteome</keyword>
<name>A0A7E5VTX1_TRINI</name>
<sequence length="162" mass="18114">MGGSQSTRKVTVDNENAIQVSQEALDRIQAQLSAKQAENPKAQPIPQYIAPPVYEQQKPQHEYAAEEAYWARRIESLKRAHEKINSGMHMEYQKTIKEANDLFNTVKDDKVASKVAPCQEEKAKVLQCYSTNPNKSLLCSVLVNEFNDCVCKSRVAAVTASS</sequence>
<proteinExistence type="predicted"/>
<dbReference type="InterPro" id="IPR052632">
    <property type="entry name" value="MICOS_subunit_Mic19"/>
</dbReference>
<dbReference type="InParanoid" id="A0A7E5VTX1"/>
<dbReference type="GO" id="GO:0061617">
    <property type="term" value="C:MICOS complex"/>
    <property type="evidence" value="ECO:0007669"/>
    <property type="project" value="TreeGrafter"/>
</dbReference>
<dbReference type="PANTHER" id="PTHR21588:SF18">
    <property type="entry name" value="MICOS COMPLEX SUBUNIT MIC19"/>
    <property type="match status" value="1"/>
</dbReference>
<gene>
    <name evidence="2" type="primary">LOC113496684</name>
</gene>
<dbReference type="RefSeq" id="XP_026731788.1">
    <property type="nucleotide sequence ID" value="XM_026875987.1"/>
</dbReference>